<name>A0ABT2A8R7_9BURK</name>
<dbReference type="InterPro" id="IPR009012">
    <property type="entry name" value="GrpE_head"/>
</dbReference>
<dbReference type="InterPro" id="IPR000740">
    <property type="entry name" value="GrpE"/>
</dbReference>
<organism evidence="6 7">
    <name type="scientific">Massilia norwichensis</name>
    <dbReference type="NCBI Taxonomy" id="1442366"/>
    <lineage>
        <taxon>Bacteria</taxon>
        <taxon>Pseudomonadati</taxon>
        <taxon>Pseudomonadota</taxon>
        <taxon>Betaproteobacteria</taxon>
        <taxon>Burkholderiales</taxon>
        <taxon>Oxalobacteraceae</taxon>
        <taxon>Telluria group</taxon>
        <taxon>Massilia</taxon>
    </lineage>
</organism>
<dbReference type="Pfam" id="PF01025">
    <property type="entry name" value="GrpE"/>
    <property type="match status" value="1"/>
</dbReference>
<evidence type="ECO:0000256" key="2">
    <source>
        <dbReference type="ARBA" id="ARBA00023186"/>
    </source>
</evidence>
<evidence type="ECO:0000256" key="5">
    <source>
        <dbReference type="SAM" id="MobiDB-lite"/>
    </source>
</evidence>
<comment type="function">
    <text evidence="3">Participates actively in the response to hyperosmotic and heat shock by preventing the aggregation of stress-denatured proteins, in association with DnaK and GrpE. It is the nucleotide exchange factor for DnaK and may function as a thermosensor. Unfolded proteins bind initially to DnaJ; upon interaction with the DnaJ-bound protein, DnaK hydrolyzes its bound ATP, resulting in the formation of a stable complex. GrpE releases ADP from DnaK; ATP binding to DnaK triggers the release of the substrate protein, thus completing the reaction cycle. Several rounds of ATP-dependent interactions between DnaJ, DnaK and GrpE are required for fully efficient folding.</text>
</comment>
<feature type="region of interest" description="Disordered" evidence="5">
    <location>
        <begin position="1"/>
        <end position="45"/>
    </location>
</feature>
<dbReference type="NCBIfam" id="NF010738">
    <property type="entry name" value="PRK14140.1"/>
    <property type="match status" value="1"/>
</dbReference>
<comment type="caution">
    <text evidence="6">The sequence shown here is derived from an EMBL/GenBank/DDBJ whole genome shotgun (WGS) entry which is preliminary data.</text>
</comment>
<proteinExistence type="inferred from homology"/>
<dbReference type="Gene3D" id="3.90.20.20">
    <property type="match status" value="1"/>
</dbReference>
<keyword evidence="3" id="KW-0346">Stress response</keyword>
<dbReference type="PANTHER" id="PTHR21237">
    <property type="entry name" value="GRPE PROTEIN"/>
    <property type="match status" value="1"/>
</dbReference>
<keyword evidence="2 3" id="KW-0143">Chaperone</keyword>
<comment type="subunit">
    <text evidence="3">Homodimer.</text>
</comment>
<evidence type="ECO:0000256" key="1">
    <source>
        <dbReference type="ARBA" id="ARBA00009054"/>
    </source>
</evidence>
<evidence type="ECO:0000256" key="3">
    <source>
        <dbReference type="HAMAP-Rule" id="MF_01151"/>
    </source>
</evidence>
<comment type="similarity">
    <text evidence="1 3 4">Belongs to the GrpE family.</text>
</comment>
<dbReference type="InterPro" id="IPR013805">
    <property type="entry name" value="GrpE_CC"/>
</dbReference>
<dbReference type="NCBIfam" id="NF010748">
    <property type="entry name" value="PRK14150.1"/>
    <property type="match status" value="1"/>
</dbReference>
<dbReference type="Gene3D" id="2.30.22.10">
    <property type="entry name" value="Head domain of nucleotide exchange factor GrpE"/>
    <property type="match status" value="1"/>
</dbReference>
<feature type="compositionally biased region" description="Polar residues" evidence="5">
    <location>
        <begin position="1"/>
        <end position="14"/>
    </location>
</feature>
<dbReference type="Proteomes" id="UP001205560">
    <property type="component" value="Unassembled WGS sequence"/>
</dbReference>
<dbReference type="RefSeq" id="WP_258846372.1">
    <property type="nucleotide sequence ID" value="NZ_JANUGX010000018.1"/>
</dbReference>
<gene>
    <name evidence="3 6" type="primary">grpE</name>
    <name evidence="6" type="ORF">NX782_15470</name>
</gene>
<dbReference type="CDD" id="cd00446">
    <property type="entry name" value="GrpE"/>
    <property type="match status" value="1"/>
</dbReference>
<sequence length="185" mass="20070">MQDQENQEVSNQPETDAAANAGAANAGQAQSTESSLEEQLSATEAKLAEMHDAFMRAKADAENIRRRAQEDVSKAHKFAIESFAEAMVPVRDSLEMALKVEAPTVESIKEGVEMTLKQLTAAFEKNRLVEVMPQAGDKLDPNKHQAVAVVPSEQEANTVVAVLQKGYMIADRLLRPAIVTAAQPK</sequence>
<dbReference type="PANTHER" id="PTHR21237:SF23">
    <property type="entry name" value="GRPE PROTEIN HOMOLOG, MITOCHONDRIAL"/>
    <property type="match status" value="1"/>
</dbReference>
<dbReference type="SUPFAM" id="SSF58014">
    <property type="entry name" value="Coiled-coil domain of nucleotide exchange factor GrpE"/>
    <property type="match status" value="1"/>
</dbReference>
<reference evidence="6 7" key="1">
    <citation type="submission" date="2022-08" db="EMBL/GenBank/DDBJ databases">
        <title>Reclassification of Massilia species as members of the genera Telluria, Duganella, Pseudoduganella, Mokoshia gen. nov. and Zemynaea gen. nov. using orthogonal and non-orthogonal genome-based approaches.</title>
        <authorList>
            <person name="Bowman J.P."/>
        </authorList>
    </citation>
    <scope>NUCLEOTIDE SEQUENCE [LARGE SCALE GENOMIC DNA]</scope>
    <source>
        <strain evidence="6 7">LMG 28164</strain>
    </source>
</reference>
<dbReference type="PRINTS" id="PR00773">
    <property type="entry name" value="GRPEPROTEIN"/>
</dbReference>
<accession>A0ABT2A8R7</accession>
<dbReference type="HAMAP" id="MF_01151">
    <property type="entry name" value="GrpE"/>
    <property type="match status" value="1"/>
</dbReference>
<protein>
    <recommendedName>
        <fullName evidence="3">Protein GrpE</fullName>
    </recommendedName>
    <alternativeName>
        <fullName evidence="3">HSP-70 cofactor</fullName>
    </alternativeName>
</protein>
<evidence type="ECO:0000313" key="6">
    <source>
        <dbReference type="EMBL" id="MCS0590594.1"/>
    </source>
</evidence>
<keyword evidence="3" id="KW-0963">Cytoplasm</keyword>
<dbReference type="NCBIfam" id="NF010737">
    <property type="entry name" value="PRK14139.1"/>
    <property type="match status" value="1"/>
</dbReference>
<evidence type="ECO:0000313" key="7">
    <source>
        <dbReference type="Proteomes" id="UP001205560"/>
    </source>
</evidence>
<comment type="subcellular location">
    <subcellularLocation>
        <location evidence="3">Cytoplasm</location>
    </subcellularLocation>
</comment>
<dbReference type="SUPFAM" id="SSF51064">
    <property type="entry name" value="Head domain of nucleotide exchange factor GrpE"/>
    <property type="match status" value="1"/>
</dbReference>
<feature type="compositionally biased region" description="Low complexity" evidence="5">
    <location>
        <begin position="17"/>
        <end position="45"/>
    </location>
</feature>
<dbReference type="EMBL" id="JANUGX010000018">
    <property type="protein sequence ID" value="MCS0590594.1"/>
    <property type="molecule type" value="Genomic_DNA"/>
</dbReference>
<evidence type="ECO:0000256" key="4">
    <source>
        <dbReference type="RuleBase" id="RU004478"/>
    </source>
</evidence>
<keyword evidence="7" id="KW-1185">Reference proteome</keyword>